<organism evidence="1 2">
    <name type="scientific">Cryptotermes secundus</name>
    <dbReference type="NCBI Taxonomy" id="105785"/>
    <lineage>
        <taxon>Eukaryota</taxon>
        <taxon>Metazoa</taxon>
        <taxon>Ecdysozoa</taxon>
        <taxon>Arthropoda</taxon>
        <taxon>Hexapoda</taxon>
        <taxon>Insecta</taxon>
        <taxon>Pterygota</taxon>
        <taxon>Neoptera</taxon>
        <taxon>Polyneoptera</taxon>
        <taxon>Dictyoptera</taxon>
        <taxon>Blattodea</taxon>
        <taxon>Blattoidea</taxon>
        <taxon>Termitoidae</taxon>
        <taxon>Kalotermitidae</taxon>
        <taxon>Cryptotermitinae</taxon>
        <taxon>Cryptotermes</taxon>
    </lineage>
</organism>
<keyword evidence="2" id="KW-1185">Reference proteome</keyword>
<comment type="caution">
    <text evidence="1">The sequence shown here is derived from an EMBL/GenBank/DDBJ whole genome shotgun (WGS) entry which is preliminary data.</text>
</comment>
<evidence type="ECO:0000313" key="1">
    <source>
        <dbReference type="EMBL" id="PNF33192.1"/>
    </source>
</evidence>
<name>A0A2J7QX83_9NEOP</name>
<dbReference type="PANTHER" id="PTHR45913:SF21">
    <property type="entry name" value="DUF4371 DOMAIN-CONTAINING PROTEIN"/>
    <property type="match status" value="1"/>
</dbReference>
<sequence>MISASESLLNGHKDKSALMTSIKGLQLCHKTVARQVEQISDNLESQIHQDLQSCEYFSLQLDESTDISDVAQLCVVVRIVFGDFTVREEFVKLPPLHERARGEDIMNVFLKFVKECNLLLSKLVAITTDGAPSITGRNNGFLALCAKDESFPSVLSYHCIKYQFYLTDSHLDDALRAACSSYTPDFRQLAANMQCQISH</sequence>
<dbReference type="InParanoid" id="A0A2J7QX83"/>
<dbReference type="AlphaFoldDB" id="A0A2J7QX83"/>
<reference evidence="1 2" key="1">
    <citation type="submission" date="2017-12" db="EMBL/GenBank/DDBJ databases">
        <title>Hemimetabolous genomes reveal molecular basis of termite eusociality.</title>
        <authorList>
            <person name="Harrison M.C."/>
            <person name="Jongepier E."/>
            <person name="Robertson H.M."/>
            <person name="Arning N."/>
            <person name="Bitard-Feildel T."/>
            <person name="Chao H."/>
            <person name="Childers C.P."/>
            <person name="Dinh H."/>
            <person name="Doddapaneni H."/>
            <person name="Dugan S."/>
            <person name="Gowin J."/>
            <person name="Greiner C."/>
            <person name="Han Y."/>
            <person name="Hu H."/>
            <person name="Hughes D.S.T."/>
            <person name="Huylmans A.-K."/>
            <person name="Kemena C."/>
            <person name="Kremer L.P.M."/>
            <person name="Lee S.L."/>
            <person name="Lopez-Ezquerra A."/>
            <person name="Mallet L."/>
            <person name="Monroy-Kuhn J.M."/>
            <person name="Moser A."/>
            <person name="Murali S.C."/>
            <person name="Muzny D.M."/>
            <person name="Otani S."/>
            <person name="Piulachs M.-D."/>
            <person name="Poelchau M."/>
            <person name="Qu J."/>
            <person name="Schaub F."/>
            <person name="Wada-Katsumata A."/>
            <person name="Worley K.C."/>
            <person name="Xie Q."/>
            <person name="Ylla G."/>
            <person name="Poulsen M."/>
            <person name="Gibbs R.A."/>
            <person name="Schal C."/>
            <person name="Richards S."/>
            <person name="Belles X."/>
            <person name="Korb J."/>
            <person name="Bornberg-Bauer E."/>
        </authorList>
    </citation>
    <scope>NUCLEOTIDE SEQUENCE [LARGE SCALE GENOMIC DNA]</scope>
    <source>
        <tissue evidence="1">Whole body</tissue>
    </source>
</reference>
<accession>A0A2J7QX83</accession>
<dbReference type="EMBL" id="NEVH01009388">
    <property type="protein sequence ID" value="PNF33192.1"/>
    <property type="molecule type" value="Genomic_DNA"/>
</dbReference>
<dbReference type="Proteomes" id="UP000235965">
    <property type="component" value="Unassembled WGS sequence"/>
</dbReference>
<proteinExistence type="predicted"/>
<dbReference type="STRING" id="105785.A0A2J7QX83"/>
<evidence type="ECO:0000313" key="2">
    <source>
        <dbReference type="Proteomes" id="UP000235965"/>
    </source>
</evidence>
<dbReference type="PANTHER" id="PTHR45913">
    <property type="entry name" value="EPM2A-INTERACTING PROTEIN 1"/>
    <property type="match status" value="1"/>
</dbReference>
<gene>
    <name evidence="1" type="ORF">B7P43_G12810</name>
</gene>
<protein>
    <submittedName>
        <fullName evidence="1">Uncharacterized protein</fullName>
    </submittedName>
</protein>